<keyword evidence="2" id="KW-0479">Metal-binding</keyword>
<name>A0A087HLB9_ARAAL</name>
<sequence>MDNSMDINLDELHIGPEFDTPEEVDQTKTWRIKSVINESPASEWNLWLKCPYESCRVTGGRDMIQRFATDEEKSKYNRFLFISYVDDNKMMKCCPVPGRCTNNLSPDSESSKVLCQCLLTFCWNCCNDAHSPVDCETAAKWLAKIMSGYQNSNRLCRGDWTNHGEETCTNDAVMDIPYEETNSQWETEECYENWQSNDLLMQKAKVKLQQLRSVDIPKLSKIQLPTEQQLEFIKEAGLQVIESRRILKWTYAYQYYLPDDNKQNLLKICQGNVKLLLKALDKCIETKLPGFLNAEGVSEKFNAFRFKLTRLTRTTREYNEKLMRELEAGLANDVSASGMPQMAYNSDQTSGSGLNHDE</sequence>
<dbReference type="GO" id="GO:0016567">
    <property type="term" value="P:protein ubiquitination"/>
    <property type="evidence" value="ECO:0007669"/>
    <property type="project" value="UniProtKB-UniPathway"/>
</dbReference>
<evidence type="ECO:0000256" key="2">
    <source>
        <dbReference type="ARBA" id="ARBA00022723"/>
    </source>
</evidence>
<evidence type="ECO:0000256" key="6">
    <source>
        <dbReference type="ARBA" id="ARBA00022833"/>
    </source>
</evidence>
<evidence type="ECO:0000256" key="1">
    <source>
        <dbReference type="ARBA" id="ARBA00022679"/>
    </source>
</evidence>
<keyword evidence="1" id="KW-0808">Transferase</keyword>
<evidence type="ECO:0000256" key="4">
    <source>
        <dbReference type="ARBA" id="ARBA00022771"/>
    </source>
</evidence>
<dbReference type="AlphaFoldDB" id="A0A087HLB9"/>
<feature type="domain" description="RING-type" evidence="8">
    <location>
        <begin position="1"/>
        <end position="201"/>
    </location>
</feature>
<dbReference type="OMA" id="CNLRIRE"/>
<evidence type="ECO:0000256" key="5">
    <source>
        <dbReference type="ARBA" id="ARBA00022786"/>
    </source>
</evidence>
<evidence type="ECO:0000313" key="9">
    <source>
        <dbReference type="EMBL" id="KFK42921.1"/>
    </source>
</evidence>
<evidence type="ECO:0000259" key="8">
    <source>
        <dbReference type="PROSITE" id="PS51873"/>
    </source>
</evidence>
<reference evidence="10" key="1">
    <citation type="journal article" date="2015" name="Nat. Plants">
        <title>Genome expansion of Arabis alpina linked with retrotransposition and reduced symmetric DNA methylation.</title>
        <authorList>
            <person name="Willing E.M."/>
            <person name="Rawat V."/>
            <person name="Mandakova T."/>
            <person name="Maumus F."/>
            <person name="James G.V."/>
            <person name="Nordstroem K.J."/>
            <person name="Becker C."/>
            <person name="Warthmann N."/>
            <person name="Chica C."/>
            <person name="Szarzynska B."/>
            <person name="Zytnicki M."/>
            <person name="Albani M.C."/>
            <person name="Kiefer C."/>
            <person name="Bergonzi S."/>
            <person name="Castaings L."/>
            <person name="Mateos J.L."/>
            <person name="Berns M.C."/>
            <person name="Bujdoso N."/>
            <person name="Piofczyk T."/>
            <person name="de Lorenzo L."/>
            <person name="Barrero-Sicilia C."/>
            <person name="Mateos I."/>
            <person name="Piednoel M."/>
            <person name="Hagmann J."/>
            <person name="Chen-Min-Tao R."/>
            <person name="Iglesias-Fernandez R."/>
            <person name="Schuster S.C."/>
            <person name="Alonso-Blanco C."/>
            <person name="Roudier F."/>
            <person name="Carbonero P."/>
            <person name="Paz-Ares J."/>
            <person name="Davis S.J."/>
            <person name="Pecinka A."/>
            <person name="Quesneville H."/>
            <person name="Colot V."/>
            <person name="Lysak M.A."/>
            <person name="Weigel D."/>
            <person name="Coupland G."/>
            <person name="Schneeberger K."/>
        </authorList>
    </citation>
    <scope>NUCLEOTIDE SEQUENCE [LARGE SCALE GENOMIC DNA]</scope>
    <source>
        <strain evidence="10">cv. Pajares</strain>
    </source>
</reference>
<dbReference type="OrthoDB" id="10009520at2759"/>
<keyword evidence="5" id="KW-0833">Ubl conjugation pathway</keyword>
<dbReference type="PROSITE" id="PS51873">
    <property type="entry name" value="TRIAD"/>
    <property type="match status" value="1"/>
</dbReference>
<evidence type="ECO:0000256" key="7">
    <source>
        <dbReference type="SAM" id="MobiDB-lite"/>
    </source>
</evidence>
<dbReference type="InterPro" id="IPR002867">
    <property type="entry name" value="IBR_dom"/>
</dbReference>
<feature type="region of interest" description="Disordered" evidence="7">
    <location>
        <begin position="339"/>
        <end position="358"/>
    </location>
</feature>
<feature type="compositionally biased region" description="Polar residues" evidence="7">
    <location>
        <begin position="343"/>
        <end position="358"/>
    </location>
</feature>
<dbReference type="UniPathway" id="UPA00143"/>
<dbReference type="EMBL" id="CM002869">
    <property type="protein sequence ID" value="KFK42921.1"/>
    <property type="molecule type" value="Genomic_DNA"/>
</dbReference>
<dbReference type="Gene3D" id="1.20.120.1750">
    <property type="match status" value="1"/>
</dbReference>
<dbReference type="Gramene" id="KFK42921">
    <property type="protein sequence ID" value="KFK42921"/>
    <property type="gene ID" value="AALP_AA1G055700"/>
</dbReference>
<dbReference type="eggNOG" id="KOG1815">
    <property type="taxonomic scope" value="Eukaryota"/>
</dbReference>
<dbReference type="GO" id="GO:0008270">
    <property type="term" value="F:zinc ion binding"/>
    <property type="evidence" value="ECO:0007669"/>
    <property type="project" value="UniProtKB-KW"/>
</dbReference>
<keyword evidence="4" id="KW-0863">Zinc-finger</keyword>
<organism evidence="9 10">
    <name type="scientific">Arabis alpina</name>
    <name type="common">Alpine rock-cress</name>
    <dbReference type="NCBI Taxonomy" id="50452"/>
    <lineage>
        <taxon>Eukaryota</taxon>
        <taxon>Viridiplantae</taxon>
        <taxon>Streptophyta</taxon>
        <taxon>Embryophyta</taxon>
        <taxon>Tracheophyta</taxon>
        <taxon>Spermatophyta</taxon>
        <taxon>Magnoliopsida</taxon>
        <taxon>eudicotyledons</taxon>
        <taxon>Gunneridae</taxon>
        <taxon>Pentapetalae</taxon>
        <taxon>rosids</taxon>
        <taxon>malvids</taxon>
        <taxon>Brassicales</taxon>
        <taxon>Brassicaceae</taxon>
        <taxon>Arabideae</taxon>
        <taxon>Arabis</taxon>
    </lineage>
</organism>
<gene>
    <name evidence="9" type="ordered locus">AALP_Aa1g055700</name>
</gene>
<keyword evidence="10" id="KW-1185">Reference proteome</keyword>
<dbReference type="SUPFAM" id="SSF57850">
    <property type="entry name" value="RING/U-box"/>
    <property type="match status" value="1"/>
</dbReference>
<keyword evidence="6" id="KW-0862">Zinc</keyword>
<dbReference type="Pfam" id="PF01485">
    <property type="entry name" value="IBR"/>
    <property type="match status" value="1"/>
</dbReference>
<accession>A0A087HLB9</accession>
<proteinExistence type="predicted"/>
<dbReference type="GO" id="GO:0016740">
    <property type="term" value="F:transferase activity"/>
    <property type="evidence" value="ECO:0007669"/>
    <property type="project" value="UniProtKB-KW"/>
</dbReference>
<dbReference type="Proteomes" id="UP000029120">
    <property type="component" value="Chromosome 1"/>
</dbReference>
<evidence type="ECO:0000256" key="3">
    <source>
        <dbReference type="ARBA" id="ARBA00022737"/>
    </source>
</evidence>
<keyword evidence="3" id="KW-0677">Repeat</keyword>
<dbReference type="CDD" id="cd20346">
    <property type="entry name" value="BRcat_RBR_ANKIB1"/>
    <property type="match status" value="1"/>
</dbReference>
<evidence type="ECO:0000313" key="10">
    <source>
        <dbReference type="Proteomes" id="UP000029120"/>
    </source>
</evidence>
<dbReference type="SMART" id="SM00647">
    <property type="entry name" value="IBR"/>
    <property type="match status" value="1"/>
</dbReference>
<dbReference type="InterPro" id="IPR044066">
    <property type="entry name" value="TRIAD_supradom"/>
</dbReference>
<protein>
    <recommendedName>
        <fullName evidence="8">RING-type domain-containing protein</fullName>
    </recommendedName>
</protein>